<feature type="region of interest" description="Disordered" evidence="2">
    <location>
        <begin position="72"/>
        <end position="94"/>
    </location>
</feature>
<dbReference type="InterPro" id="IPR015943">
    <property type="entry name" value="WD40/YVTN_repeat-like_dom_sf"/>
</dbReference>
<accession>A0A9P6J7V2</accession>
<feature type="repeat" description="WD" evidence="1">
    <location>
        <begin position="503"/>
        <end position="536"/>
    </location>
</feature>
<dbReference type="PANTHER" id="PTHR44099">
    <property type="entry name" value="RABCONNECTIN-3B, ISOFORM A"/>
    <property type="match status" value="1"/>
</dbReference>
<organism evidence="3 4">
    <name type="scientific">Mortierella alpina</name>
    <name type="common">Oleaginous fungus</name>
    <name type="synonym">Mortierella renispora</name>
    <dbReference type="NCBI Taxonomy" id="64518"/>
    <lineage>
        <taxon>Eukaryota</taxon>
        <taxon>Fungi</taxon>
        <taxon>Fungi incertae sedis</taxon>
        <taxon>Mucoromycota</taxon>
        <taxon>Mortierellomycotina</taxon>
        <taxon>Mortierellomycetes</taxon>
        <taxon>Mortierellales</taxon>
        <taxon>Mortierellaceae</taxon>
        <taxon>Mortierella</taxon>
    </lineage>
</organism>
<dbReference type="EMBL" id="JAAAHY010000536">
    <property type="protein sequence ID" value="KAF9962712.1"/>
    <property type="molecule type" value="Genomic_DNA"/>
</dbReference>
<dbReference type="PROSITE" id="PS50082">
    <property type="entry name" value="WD_REPEATS_2"/>
    <property type="match status" value="1"/>
</dbReference>
<evidence type="ECO:0000256" key="2">
    <source>
        <dbReference type="SAM" id="MobiDB-lite"/>
    </source>
</evidence>
<feature type="compositionally biased region" description="Low complexity" evidence="2">
    <location>
        <begin position="565"/>
        <end position="577"/>
    </location>
</feature>
<protein>
    <submittedName>
        <fullName evidence="3">Uncharacterized protein</fullName>
    </submittedName>
</protein>
<dbReference type="AlphaFoldDB" id="A0A9P6J7V2"/>
<dbReference type="Gene3D" id="2.130.10.10">
    <property type="entry name" value="YVTN repeat-like/Quinoprotein amine dehydrogenase"/>
    <property type="match status" value="1"/>
</dbReference>
<dbReference type="PANTHER" id="PTHR44099:SF4">
    <property type="entry name" value="RABCONNECTIN-3B, ISOFORM A"/>
    <property type="match status" value="1"/>
</dbReference>
<keyword evidence="1" id="KW-0853">WD repeat</keyword>
<dbReference type="SMART" id="SM00320">
    <property type="entry name" value="WD40"/>
    <property type="match status" value="2"/>
</dbReference>
<proteinExistence type="predicted"/>
<feature type="region of interest" description="Disordered" evidence="2">
    <location>
        <begin position="556"/>
        <end position="577"/>
    </location>
</feature>
<dbReference type="InterPro" id="IPR049916">
    <property type="entry name" value="WDR72-like"/>
</dbReference>
<evidence type="ECO:0000313" key="4">
    <source>
        <dbReference type="Proteomes" id="UP000738359"/>
    </source>
</evidence>
<dbReference type="InterPro" id="IPR036322">
    <property type="entry name" value="WD40_repeat_dom_sf"/>
</dbReference>
<dbReference type="OrthoDB" id="338622at2759"/>
<name>A0A9P6J7V2_MORAP</name>
<dbReference type="SUPFAM" id="SSF50978">
    <property type="entry name" value="WD40 repeat-like"/>
    <property type="match status" value="1"/>
</dbReference>
<comment type="caution">
    <text evidence="3">The sequence shown here is derived from an EMBL/GenBank/DDBJ whole genome shotgun (WGS) entry which is preliminary data.</text>
</comment>
<reference evidence="3" key="1">
    <citation type="journal article" date="2020" name="Fungal Divers.">
        <title>Resolving the Mortierellaceae phylogeny through synthesis of multi-gene phylogenetics and phylogenomics.</title>
        <authorList>
            <person name="Vandepol N."/>
            <person name="Liber J."/>
            <person name="Desiro A."/>
            <person name="Na H."/>
            <person name="Kennedy M."/>
            <person name="Barry K."/>
            <person name="Grigoriev I.V."/>
            <person name="Miller A.N."/>
            <person name="O'Donnell K."/>
            <person name="Stajich J.E."/>
            <person name="Bonito G."/>
        </authorList>
    </citation>
    <scope>NUCLEOTIDE SEQUENCE</scope>
    <source>
        <strain evidence="3">CK1249</strain>
    </source>
</reference>
<evidence type="ECO:0000256" key="1">
    <source>
        <dbReference type="PROSITE-ProRule" id="PRU00221"/>
    </source>
</evidence>
<evidence type="ECO:0000313" key="3">
    <source>
        <dbReference type="EMBL" id="KAF9962712.1"/>
    </source>
</evidence>
<dbReference type="SUPFAM" id="SSF48371">
    <property type="entry name" value="ARM repeat"/>
    <property type="match status" value="1"/>
</dbReference>
<sequence length="626" mass="67784">MSCEISTTKSNSTRLAFDCTTVKAHDSGIQIVQANLKYILSILSPARHGEQYNDFVPNASAPTAPGVLSVNGAGSGPTVRPERKLSGQPQISAERSPTVAQALPAAHSEQFQRCLQAAKAVLGLLITEDDAYAISIRTLLHLPDPSRTAALGMKGAYGNIAVQAPPTKQEVSGSWQVSPTMTASKLIAILSLSKTIASAQNLNVDMETWSKGYCSAVQDAVGGKFQPPSLSYLAKYWQDPQVEIQEATKIILLSTIGRMSKSEISSLVKYWSAFLPAAALPDSCSSQYMARSAIILGILGAENAEALPERVRKLVALSLTILLNDDSRISYKVASIDLLAQGFATWQPFIRSDAVLKTMFILAMDSQGGNTLVYRRARRAITQIASVNPPLFVTTLPQEILDAKKPQERIRLLTFISIFSRKHPSILYGGIPRLAEAIVKSLDPTVPQIREMLLPTGTSALLDLVQSFPQLDFHVGTQKLAVGTLEGAIIVYDLHTATRWQILEGHVKAVSAVSFSRDGKTIVSCSIKEGRVRFWQPNPGFFGMLMGGNGLWGPTKNTSAAAGNQGHQSGLPSLSSQQSSRSFDFALQETIVTGSEEALLGHIRFEWTSDRVVKLSIHDHIMSFNI</sequence>
<dbReference type="InterPro" id="IPR016024">
    <property type="entry name" value="ARM-type_fold"/>
</dbReference>
<dbReference type="InterPro" id="IPR001680">
    <property type="entry name" value="WD40_rpt"/>
</dbReference>
<dbReference type="Proteomes" id="UP000738359">
    <property type="component" value="Unassembled WGS sequence"/>
</dbReference>
<dbReference type="GO" id="GO:0005737">
    <property type="term" value="C:cytoplasm"/>
    <property type="evidence" value="ECO:0007669"/>
    <property type="project" value="TreeGrafter"/>
</dbReference>
<keyword evidence="4" id="KW-1185">Reference proteome</keyword>
<gene>
    <name evidence="3" type="ORF">BGZ70_007957</name>
</gene>
<dbReference type="Pfam" id="PF00400">
    <property type="entry name" value="WD40"/>
    <property type="match status" value="1"/>
</dbReference>